<dbReference type="PANTHER" id="PTHR35902">
    <property type="entry name" value="S-LAYER DOMAIN-LIKE PROTEIN-RELATED"/>
    <property type="match status" value="1"/>
</dbReference>
<evidence type="ECO:0000256" key="1">
    <source>
        <dbReference type="SAM" id="MobiDB-lite"/>
    </source>
</evidence>
<sequence length="546" mass="57607">MASRFPRTGLLGAFLVCLLLGSSVAGVAPVGAQQGGNSGQVIGQPELDVFTNTKEFEPGTEAELRLGISNRGDVDQGGPSQYEQRVTTARGLTVDVRAGSAPIEVNTGTVGVGNVPTGTSPVDPIGITVSDDAEPGTYRVPVTLSYAYTRGVSYDTYGAEYRDFEREETQYVTIRVRDQARFAVVNRSTSAQIGSTGSLSVTVENVGSRAASEASATATSRSDELTFGSGSASSTAQLGAWEPGERRTIDYVVGLADDAALREYTVDLSVDYTDHNGIARTSETLNVGVDPRDEQRFALRNVSASLRVGEDGTLRATVVNTGPDPVRDPVVRFASSNPNVQVDSPEYAIGDLAPGERAPVAYAVAVSDAASASVQQFNLTVEYRTERGDVERSDGLTTNAEIGAQRDRFVVTVANDTVRAGGSRALTVRVTNNGDEPLTNVEAKAFVRDPLGSDDDEGIVPSLAPGETDEFTIALSAGGSALEKRYPVSFDFQYELPDGDTEVSQTYTVPVTVVQSSGGGPPIALIGGVVLVVAIAAFVLWRRRRE</sequence>
<protein>
    <recommendedName>
        <fullName evidence="5">Sialidase</fullName>
    </recommendedName>
</protein>
<feature type="transmembrane region" description="Helical" evidence="2">
    <location>
        <begin position="523"/>
        <end position="541"/>
    </location>
</feature>
<dbReference type="AlphaFoldDB" id="A0A830G8C0"/>
<gene>
    <name evidence="3" type="ORF">GCM10009021_07860</name>
</gene>
<dbReference type="PANTHER" id="PTHR35902:SF3">
    <property type="entry name" value="NPCBM-ASSOCIATED, NEW3 DOMAIN OF ALPHA-GALACTOSIDASE"/>
    <property type="match status" value="1"/>
</dbReference>
<comment type="caution">
    <text evidence="3">The sequence shown here is derived from an EMBL/GenBank/DDBJ whole genome shotgun (WGS) entry which is preliminary data.</text>
</comment>
<dbReference type="Proteomes" id="UP000608850">
    <property type="component" value="Unassembled WGS sequence"/>
</dbReference>
<evidence type="ECO:0008006" key="5">
    <source>
        <dbReference type="Google" id="ProtNLM"/>
    </source>
</evidence>
<dbReference type="Gene3D" id="2.60.40.10">
    <property type="entry name" value="Immunoglobulins"/>
    <property type="match status" value="1"/>
</dbReference>
<feature type="region of interest" description="Disordered" evidence="1">
    <location>
        <begin position="210"/>
        <end position="240"/>
    </location>
</feature>
<keyword evidence="4" id="KW-1185">Reference proteome</keyword>
<keyword evidence="2" id="KW-0472">Membrane</keyword>
<keyword evidence="2" id="KW-0812">Transmembrane</keyword>
<evidence type="ECO:0000313" key="4">
    <source>
        <dbReference type="Proteomes" id="UP000608850"/>
    </source>
</evidence>
<organism evidence="3 4">
    <name type="scientific">Halarchaeum nitratireducens</name>
    <dbReference type="NCBI Taxonomy" id="489913"/>
    <lineage>
        <taxon>Archaea</taxon>
        <taxon>Methanobacteriati</taxon>
        <taxon>Methanobacteriota</taxon>
        <taxon>Stenosarchaea group</taxon>
        <taxon>Halobacteria</taxon>
        <taxon>Halobacteriales</taxon>
        <taxon>Halobacteriaceae</taxon>
    </lineage>
</organism>
<evidence type="ECO:0000256" key="2">
    <source>
        <dbReference type="SAM" id="Phobius"/>
    </source>
</evidence>
<proteinExistence type="predicted"/>
<keyword evidence="2" id="KW-1133">Transmembrane helix</keyword>
<feature type="compositionally biased region" description="Polar residues" evidence="1">
    <location>
        <begin position="228"/>
        <end position="237"/>
    </location>
</feature>
<feature type="compositionally biased region" description="Low complexity" evidence="1">
    <location>
        <begin position="210"/>
        <end position="220"/>
    </location>
</feature>
<accession>A0A830G8C0</accession>
<evidence type="ECO:0000313" key="3">
    <source>
        <dbReference type="EMBL" id="GGN10441.1"/>
    </source>
</evidence>
<name>A0A830G8C0_9EURY</name>
<dbReference type="RefSeq" id="WP_229772778.1">
    <property type="nucleotide sequence ID" value="NZ_BMOQ01000002.1"/>
</dbReference>
<reference evidence="3 4" key="1">
    <citation type="journal article" date="2019" name="Int. J. Syst. Evol. Microbiol.">
        <title>The Global Catalogue of Microorganisms (GCM) 10K type strain sequencing project: providing services to taxonomists for standard genome sequencing and annotation.</title>
        <authorList>
            <consortium name="The Broad Institute Genomics Platform"/>
            <consortium name="The Broad Institute Genome Sequencing Center for Infectious Disease"/>
            <person name="Wu L."/>
            <person name="Ma J."/>
        </authorList>
    </citation>
    <scope>NUCLEOTIDE SEQUENCE [LARGE SCALE GENOMIC DNA]</scope>
    <source>
        <strain evidence="3 4">JCM 16331</strain>
    </source>
</reference>
<dbReference type="EMBL" id="BMOQ01000002">
    <property type="protein sequence ID" value="GGN10441.1"/>
    <property type="molecule type" value="Genomic_DNA"/>
</dbReference>
<dbReference type="InterPro" id="IPR013783">
    <property type="entry name" value="Ig-like_fold"/>
</dbReference>